<dbReference type="Gene3D" id="3.40.630.30">
    <property type="match status" value="1"/>
</dbReference>
<reference evidence="4 5" key="1">
    <citation type="submission" date="2020-08" db="EMBL/GenBank/DDBJ databases">
        <title>The genome sequence of type strain Novosphingobium piscinae KCTC 42194.</title>
        <authorList>
            <person name="Liu Y."/>
        </authorList>
    </citation>
    <scope>NUCLEOTIDE SEQUENCE [LARGE SCALE GENOMIC DNA]</scope>
    <source>
        <strain evidence="4 5">KCTC 42194</strain>
    </source>
</reference>
<evidence type="ECO:0000256" key="1">
    <source>
        <dbReference type="ARBA" id="ARBA00022679"/>
    </source>
</evidence>
<feature type="domain" description="N-acetyltransferase" evidence="3">
    <location>
        <begin position="1"/>
        <end position="158"/>
    </location>
</feature>
<dbReference type="PANTHER" id="PTHR43420">
    <property type="entry name" value="ACETYLTRANSFERASE"/>
    <property type="match status" value="1"/>
</dbReference>
<dbReference type="Pfam" id="PF13508">
    <property type="entry name" value="Acetyltransf_7"/>
    <property type="match status" value="1"/>
</dbReference>
<keyword evidence="5" id="KW-1185">Reference proteome</keyword>
<dbReference type="PANTHER" id="PTHR43420:SF44">
    <property type="entry name" value="ACETYLTRANSFERASE YPEA"/>
    <property type="match status" value="1"/>
</dbReference>
<gene>
    <name evidence="4" type="ORF">H7F53_03700</name>
</gene>
<dbReference type="InterPro" id="IPR050680">
    <property type="entry name" value="YpeA/RimI_acetyltransf"/>
</dbReference>
<evidence type="ECO:0000313" key="5">
    <source>
        <dbReference type="Proteomes" id="UP000551327"/>
    </source>
</evidence>
<dbReference type="PROSITE" id="PS51186">
    <property type="entry name" value="GNAT"/>
    <property type="match status" value="1"/>
</dbReference>
<accession>A0A7X1KP09</accession>
<dbReference type="EMBL" id="JACLAX010000003">
    <property type="protein sequence ID" value="MBC2668246.1"/>
    <property type="molecule type" value="Genomic_DNA"/>
</dbReference>
<evidence type="ECO:0000256" key="2">
    <source>
        <dbReference type="ARBA" id="ARBA00023315"/>
    </source>
</evidence>
<dbReference type="RefSeq" id="WP_185678400.1">
    <property type="nucleotide sequence ID" value="NZ_JACLAX010000003.1"/>
</dbReference>
<keyword evidence="1 4" id="KW-0808">Transferase</keyword>
<keyword evidence="2" id="KW-0012">Acyltransferase</keyword>
<comment type="caution">
    <text evidence="4">The sequence shown here is derived from an EMBL/GenBank/DDBJ whole genome shotgun (WGS) entry which is preliminary data.</text>
</comment>
<dbReference type="CDD" id="cd04301">
    <property type="entry name" value="NAT_SF"/>
    <property type="match status" value="1"/>
</dbReference>
<dbReference type="SUPFAM" id="SSF55729">
    <property type="entry name" value="Acyl-CoA N-acyltransferases (Nat)"/>
    <property type="match status" value="1"/>
</dbReference>
<evidence type="ECO:0000313" key="4">
    <source>
        <dbReference type="EMBL" id="MBC2668246.1"/>
    </source>
</evidence>
<organism evidence="4 5">
    <name type="scientific">Novosphingobium piscinae</name>
    <dbReference type="NCBI Taxonomy" id="1507448"/>
    <lineage>
        <taxon>Bacteria</taxon>
        <taxon>Pseudomonadati</taxon>
        <taxon>Pseudomonadota</taxon>
        <taxon>Alphaproteobacteria</taxon>
        <taxon>Sphingomonadales</taxon>
        <taxon>Sphingomonadaceae</taxon>
        <taxon>Novosphingobium</taxon>
    </lineage>
</organism>
<dbReference type="InterPro" id="IPR000182">
    <property type="entry name" value="GNAT_dom"/>
</dbReference>
<protein>
    <submittedName>
        <fullName evidence="4">GNAT family N-acetyltransferase</fullName>
    </submittedName>
</protein>
<name>A0A7X1KP09_9SPHN</name>
<evidence type="ECO:0000259" key="3">
    <source>
        <dbReference type="PROSITE" id="PS51186"/>
    </source>
</evidence>
<dbReference type="GO" id="GO:0016747">
    <property type="term" value="F:acyltransferase activity, transferring groups other than amino-acyl groups"/>
    <property type="evidence" value="ECO:0007669"/>
    <property type="project" value="InterPro"/>
</dbReference>
<dbReference type="AlphaFoldDB" id="A0A7X1KP09"/>
<dbReference type="InterPro" id="IPR016181">
    <property type="entry name" value="Acyl_CoA_acyltransferase"/>
</dbReference>
<sequence length="159" mass="17310">MLAEADDVDRIMAVMACAFDPEFGEAWTRRQVEDALILGNCHYLLAGVDGVTTGAMQPAGPTAGFALSRTSCDEEELLLFAVAPEYRGCGIGEGLLAGFAEAARHRGAVRLLLEMRRGNPAESLYRRHGFVPVGVRKNYYRTLSGPRLDAITFVRTMDA</sequence>
<dbReference type="Proteomes" id="UP000551327">
    <property type="component" value="Unassembled WGS sequence"/>
</dbReference>
<proteinExistence type="predicted"/>